<sequence>MKIVCTPLSYSACSTCPKTNAGPSFLGAQRFPKYNFGNSSEDLNFTSDKLYRNFTGYGDLMWCATEVLFCECGCPTWKFTIRPHVFEGDERGTNDILSNRKTLKRNYLRLEHQSALPTRGPAPFMTVPHHV</sequence>
<keyword evidence="2" id="KW-1185">Reference proteome</keyword>
<gene>
    <name evidence="1" type="ORF">AVEN_249140_1</name>
</gene>
<reference evidence="1 2" key="1">
    <citation type="journal article" date="2019" name="Sci. Rep.">
        <title>Orb-weaving spider Araneus ventricosus genome elucidates the spidroin gene catalogue.</title>
        <authorList>
            <person name="Kono N."/>
            <person name="Nakamura H."/>
            <person name="Ohtoshi R."/>
            <person name="Moran D.A.P."/>
            <person name="Shinohara A."/>
            <person name="Yoshida Y."/>
            <person name="Fujiwara M."/>
            <person name="Mori M."/>
            <person name="Tomita M."/>
            <person name="Arakawa K."/>
        </authorList>
    </citation>
    <scope>NUCLEOTIDE SEQUENCE [LARGE SCALE GENOMIC DNA]</scope>
</reference>
<dbReference type="Proteomes" id="UP000499080">
    <property type="component" value="Unassembled WGS sequence"/>
</dbReference>
<evidence type="ECO:0000313" key="1">
    <source>
        <dbReference type="EMBL" id="GBM11394.1"/>
    </source>
</evidence>
<accession>A0A4Y2D5Y8</accession>
<evidence type="ECO:0000313" key="2">
    <source>
        <dbReference type="Proteomes" id="UP000499080"/>
    </source>
</evidence>
<dbReference type="AlphaFoldDB" id="A0A4Y2D5Y8"/>
<protein>
    <submittedName>
        <fullName evidence="1">Uncharacterized protein</fullName>
    </submittedName>
</protein>
<comment type="caution">
    <text evidence="1">The sequence shown here is derived from an EMBL/GenBank/DDBJ whole genome shotgun (WGS) entry which is preliminary data.</text>
</comment>
<name>A0A4Y2D5Y8_ARAVE</name>
<dbReference type="EMBL" id="BGPR01000299">
    <property type="protein sequence ID" value="GBM11394.1"/>
    <property type="molecule type" value="Genomic_DNA"/>
</dbReference>
<organism evidence="1 2">
    <name type="scientific">Araneus ventricosus</name>
    <name type="common">Orbweaver spider</name>
    <name type="synonym">Epeira ventricosa</name>
    <dbReference type="NCBI Taxonomy" id="182803"/>
    <lineage>
        <taxon>Eukaryota</taxon>
        <taxon>Metazoa</taxon>
        <taxon>Ecdysozoa</taxon>
        <taxon>Arthropoda</taxon>
        <taxon>Chelicerata</taxon>
        <taxon>Arachnida</taxon>
        <taxon>Araneae</taxon>
        <taxon>Araneomorphae</taxon>
        <taxon>Entelegynae</taxon>
        <taxon>Araneoidea</taxon>
        <taxon>Araneidae</taxon>
        <taxon>Araneus</taxon>
    </lineage>
</organism>
<proteinExistence type="predicted"/>